<feature type="domain" description="Reverse transcriptase" evidence="7">
    <location>
        <begin position="96"/>
        <end position="276"/>
    </location>
</feature>
<keyword evidence="2" id="KW-0548">Nucleotidyltransferase</keyword>
<dbReference type="EMBL" id="BN001304">
    <property type="protein sequence ID" value="CBF80228.1"/>
    <property type="molecule type" value="Genomic_DNA"/>
</dbReference>
<accession>C8VDX4</accession>
<dbReference type="InterPro" id="IPR043502">
    <property type="entry name" value="DNA/RNA_pol_sf"/>
</dbReference>
<evidence type="ECO:0000256" key="4">
    <source>
        <dbReference type="ARBA" id="ARBA00022759"/>
    </source>
</evidence>
<dbReference type="KEGG" id="ani:ANIA_07845"/>
<organism evidence="8 9">
    <name type="scientific">Emericella nidulans (strain FGSC A4 / ATCC 38163 / CBS 112.46 / NRRL 194 / M139)</name>
    <name type="common">Aspergillus nidulans</name>
    <dbReference type="NCBI Taxonomy" id="227321"/>
    <lineage>
        <taxon>Eukaryota</taxon>
        <taxon>Fungi</taxon>
        <taxon>Dikarya</taxon>
        <taxon>Ascomycota</taxon>
        <taxon>Pezizomycotina</taxon>
        <taxon>Eurotiomycetes</taxon>
        <taxon>Eurotiomycetidae</taxon>
        <taxon>Eurotiales</taxon>
        <taxon>Aspergillaceae</taxon>
        <taxon>Aspergillus</taxon>
        <taxon>Aspergillus subgen. Nidulantes</taxon>
    </lineage>
</organism>
<keyword evidence="4" id="KW-0255">Endonuclease</keyword>
<proteinExistence type="predicted"/>
<dbReference type="Pfam" id="PF00078">
    <property type="entry name" value="RVT_1"/>
    <property type="match status" value="1"/>
</dbReference>
<evidence type="ECO:0000313" key="8">
    <source>
        <dbReference type="EMBL" id="CBF80228.1"/>
    </source>
</evidence>
<dbReference type="HOGENOM" id="CLU_000384_33_2_1"/>
<dbReference type="AlphaFoldDB" id="Q5AV35"/>
<dbReference type="PANTHER" id="PTHR37984">
    <property type="entry name" value="PROTEIN CBG26694"/>
    <property type="match status" value="1"/>
</dbReference>
<dbReference type="GO" id="GO:0004519">
    <property type="term" value="F:endonuclease activity"/>
    <property type="evidence" value="ECO:0007669"/>
    <property type="project" value="UniProtKB-KW"/>
</dbReference>
<dbReference type="Pfam" id="PF17917">
    <property type="entry name" value="RT_RNaseH"/>
    <property type="match status" value="1"/>
</dbReference>
<keyword evidence="5" id="KW-0378">Hydrolase</keyword>
<reference evidence="9" key="2">
    <citation type="journal article" date="2009" name="Fungal Genet. Biol.">
        <title>The 2008 update of the Aspergillus nidulans genome annotation: a community effort.</title>
        <authorList>
            <person name="Wortman J.R."/>
            <person name="Gilsenan J.M."/>
            <person name="Joardar V."/>
            <person name="Deegan J."/>
            <person name="Clutterbuck J."/>
            <person name="Andersen M.R."/>
            <person name="Archer D."/>
            <person name="Bencina M."/>
            <person name="Braus G."/>
            <person name="Coutinho P."/>
            <person name="von Dohren H."/>
            <person name="Doonan J."/>
            <person name="Driessen A.J."/>
            <person name="Durek P."/>
            <person name="Espeso E."/>
            <person name="Fekete E."/>
            <person name="Flipphi M."/>
            <person name="Estrada C.G."/>
            <person name="Geysens S."/>
            <person name="Goldman G."/>
            <person name="de Groot P.W."/>
            <person name="Hansen K."/>
            <person name="Harris S.D."/>
            <person name="Heinekamp T."/>
            <person name="Helmstaedt K."/>
            <person name="Henrissat B."/>
            <person name="Hofmann G."/>
            <person name="Homan T."/>
            <person name="Horio T."/>
            <person name="Horiuchi H."/>
            <person name="James S."/>
            <person name="Jones M."/>
            <person name="Karaffa L."/>
            <person name="Karanyi Z."/>
            <person name="Kato M."/>
            <person name="Keller N."/>
            <person name="Kelly D.E."/>
            <person name="Kiel J.A."/>
            <person name="Kim J.M."/>
            <person name="van der Klei I.J."/>
            <person name="Klis F.M."/>
            <person name="Kovalchuk A."/>
            <person name="Krasevec N."/>
            <person name="Kubicek C.P."/>
            <person name="Liu B."/>
            <person name="Maccabe A."/>
            <person name="Meyer V."/>
            <person name="Mirabito P."/>
            <person name="Miskei M."/>
            <person name="Mos M."/>
            <person name="Mullins J."/>
            <person name="Nelson D.R."/>
            <person name="Nielsen J."/>
            <person name="Oakley B.R."/>
            <person name="Osmani S.A."/>
            <person name="Pakula T."/>
            <person name="Paszewski A."/>
            <person name="Paulsen I."/>
            <person name="Pilsyk S."/>
            <person name="Pocsi I."/>
            <person name="Punt P.J."/>
            <person name="Ram A.F."/>
            <person name="Ren Q."/>
            <person name="Robellet X."/>
            <person name="Robson G."/>
            <person name="Seiboth B."/>
            <person name="van Solingen P."/>
            <person name="Specht T."/>
            <person name="Sun J."/>
            <person name="Taheri-Talesh N."/>
            <person name="Takeshita N."/>
            <person name="Ussery D."/>
            <person name="vanKuyk P.A."/>
            <person name="Visser H."/>
            <person name="van de Vondervoort P.J."/>
            <person name="de Vries R.P."/>
            <person name="Walton J."/>
            <person name="Xiang X."/>
            <person name="Xiong Y."/>
            <person name="Zeng A.P."/>
            <person name="Brandt B.W."/>
            <person name="Cornell M.J."/>
            <person name="van den Hondel C.A."/>
            <person name="Visser J."/>
            <person name="Oliver S.G."/>
            <person name="Turner G."/>
        </authorList>
    </citation>
    <scope>GENOME REANNOTATION</scope>
    <source>
        <strain evidence="9">FGSC A4 / ATCC 38163 / CBS 112.46 / NRRL 194 / M139</strain>
    </source>
</reference>
<gene>
    <name evidence="8" type="ORF">ANIA_07845</name>
</gene>
<protein>
    <recommendedName>
        <fullName evidence="7">Reverse transcriptase domain-containing protein</fullName>
    </recommendedName>
</protein>
<dbReference type="Proteomes" id="UP000000560">
    <property type="component" value="Chromosome IV"/>
</dbReference>
<dbReference type="VEuPathDB" id="FungiDB:AN7845"/>
<dbReference type="GeneID" id="2869373"/>
<dbReference type="InterPro" id="IPR050951">
    <property type="entry name" value="Retrovirus_Pol_polyprotein"/>
</dbReference>
<dbReference type="CDD" id="cd09274">
    <property type="entry name" value="RNase_HI_RT_Ty3"/>
    <property type="match status" value="1"/>
</dbReference>
<dbReference type="GO" id="GO:0016787">
    <property type="term" value="F:hydrolase activity"/>
    <property type="evidence" value="ECO:0007669"/>
    <property type="project" value="UniProtKB-KW"/>
</dbReference>
<dbReference type="InterPro" id="IPR041373">
    <property type="entry name" value="RT_RNaseH"/>
</dbReference>
<dbReference type="CDD" id="cd01647">
    <property type="entry name" value="RT_LTR"/>
    <property type="match status" value="1"/>
</dbReference>
<evidence type="ECO:0000313" key="9">
    <source>
        <dbReference type="Proteomes" id="UP000000560"/>
    </source>
</evidence>
<keyword evidence="6" id="KW-0695">RNA-directed DNA polymerase</keyword>
<dbReference type="OrthoDB" id="4505067at2759"/>
<dbReference type="SUPFAM" id="SSF56672">
    <property type="entry name" value="DNA/RNA polymerases"/>
    <property type="match status" value="1"/>
</dbReference>
<evidence type="ECO:0000256" key="5">
    <source>
        <dbReference type="ARBA" id="ARBA00022801"/>
    </source>
</evidence>
<keyword evidence="1" id="KW-0808">Transferase</keyword>
<reference evidence="9" key="1">
    <citation type="journal article" date="2005" name="Nature">
        <title>Sequencing of Aspergillus nidulans and comparative analysis with A. fumigatus and A. oryzae.</title>
        <authorList>
            <person name="Galagan J.E."/>
            <person name="Calvo S.E."/>
            <person name="Cuomo C."/>
            <person name="Ma L.J."/>
            <person name="Wortman J.R."/>
            <person name="Batzoglou S."/>
            <person name="Lee S.I."/>
            <person name="Basturkmen M."/>
            <person name="Spevak C.C."/>
            <person name="Clutterbuck J."/>
            <person name="Kapitonov V."/>
            <person name="Jurka J."/>
            <person name="Scazzocchio C."/>
            <person name="Farman M."/>
            <person name="Butler J."/>
            <person name="Purcell S."/>
            <person name="Harris S."/>
            <person name="Braus G.H."/>
            <person name="Draht O."/>
            <person name="Busch S."/>
            <person name="D'Enfert C."/>
            <person name="Bouchier C."/>
            <person name="Goldman G.H."/>
            <person name="Bell-Pedersen D."/>
            <person name="Griffiths-Jones S."/>
            <person name="Doonan J.H."/>
            <person name="Yu J."/>
            <person name="Vienken K."/>
            <person name="Pain A."/>
            <person name="Freitag M."/>
            <person name="Selker E.U."/>
            <person name="Archer D.B."/>
            <person name="Penalva M.A."/>
            <person name="Oakley B.R."/>
            <person name="Momany M."/>
            <person name="Tanaka T."/>
            <person name="Kumagai T."/>
            <person name="Asai K."/>
            <person name="Machida M."/>
            <person name="Nierman W.C."/>
            <person name="Denning D.W."/>
            <person name="Caddick M."/>
            <person name="Hynes M."/>
            <person name="Paoletti M."/>
            <person name="Fischer R."/>
            <person name="Miller B."/>
            <person name="Dyer P."/>
            <person name="Sachs M.S."/>
            <person name="Osmani S.A."/>
            <person name="Birren B.W."/>
        </authorList>
    </citation>
    <scope>NUCLEOTIDE SEQUENCE [LARGE SCALE GENOMIC DNA]</scope>
    <source>
        <strain evidence="9">FGSC A4 / ATCC 38163 / CBS 112.46 / NRRL 194 / M139</strain>
    </source>
</reference>
<evidence type="ECO:0000256" key="2">
    <source>
        <dbReference type="ARBA" id="ARBA00022695"/>
    </source>
</evidence>
<accession>Q5AV35</accession>
<dbReference type="InterPro" id="IPR000477">
    <property type="entry name" value="RT_dom"/>
</dbReference>
<dbReference type="RefSeq" id="XP_681114.1">
    <property type="nucleotide sequence ID" value="XM_676022.1"/>
</dbReference>
<dbReference type="InterPro" id="IPR043128">
    <property type="entry name" value="Rev_trsase/Diguanyl_cyclase"/>
</dbReference>
<keyword evidence="3" id="KW-0540">Nuclease</keyword>
<dbReference type="STRING" id="227321.Q5AV35"/>
<dbReference type="Gene3D" id="3.10.10.10">
    <property type="entry name" value="HIV Type 1 Reverse Transcriptase, subunit A, domain 1"/>
    <property type="match status" value="1"/>
</dbReference>
<dbReference type="PROSITE" id="PS50878">
    <property type="entry name" value="RT_POL"/>
    <property type="match status" value="1"/>
</dbReference>
<dbReference type="eggNOG" id="KOG0017">
    <property type="taxonomic scope" value="Eukaryota"/>
</dbReference>
<dbReference type="OMA" id="RPGVDHK"/>
<keyword evidence="9" id="KW-1185">Reference proteome</keyword>
<dbReference type="PANTHER" id="PTHR37984:SF5">
    <property type="entry name" value="PROTEIN NYNRIN-LIKE"/>
    <property type="match status" value="1"/>
</dbReference>
<evidence type="ECO:0000256" key="3">
    <source>
        <dbReference type="ARBA" id="ARBA00022722"/>
    </source>
</evidence>
<dbReference type="InParanoid" id="Q5AV35"/>
<evidence type="ECO:0000256" key="6">
    <source>
        <dbReference type="ARBA" id="ARBA00022918"/>
    </source>
</evidence>
<dbReference type="Gene3D" id="3.30.70.270">
    <property type="match status" value="2"/>
</dbReference>
<evidence type="ECO:0000259" key="7">
    <source>
        <dbReference type="PROSITE" id="PS50878"/>
    </source>
</evidence>
<dbReference type="GO" id="GO:0003964">
    <property type="term" value="F:RNA-directed DNA polymerase activity"/>
    <property type="evidence" value="ECO:0007669"/>
    <property type="project" value="UniProtKB-KW"/>
</dbReference>
<name>Q5AV35_EMENI</name>
<evidence type="ECO:0000256" key="1">
    <source>
        <dbReference type="ARBA" id="ARBA00022679"/>
    </source>
</evidence>
<sequence length="533" mass="62201">MGGFIQRKRCRGQDIEIFAVSLADIQKAQAPKRHIDPRTKLPRQYWKYLRLFEQDKAEELPPHRGDGIDHKIELVQEESGKDPEVPCRPLNSLVTDAKRLYPRDHSPAAAPVLFVRKPGGGLRFCVDYRALNAITKKDRYPLPLIHETLNQIGQARWFTKLDVSAAFHKIRIAKGQEWMTAFRTRYGLFEWLVTPFGLANAPSTFQKYINWTLREYLDEFCSAYIDDVLVYTNGDLRQHRKHVRMVLKKLEEAGLYLDIKKCEFECKETKYLGFIIQAGKGIKMDPEKVKAIKEWETPTTIKGVRGFLGFANFYRRFIPNFSGIQPSTLPTVRNSPAECNYEIYDKELLAIVRCLEAWDAELRSCGEFQVITDHKNLEYFFSPRKLTERHVRWSLFLSRFNFKLVYRKGSANQRADALSRRDQDMPDDEDDRVKSRTMQLFTEKHLGKTVVATLRPAEEQPWEPYEKSDMWKEALKQDERYSEAVLCLKDGARRFPPHLQLKVGISECQLDAQDHILFRGRRTSWPRANIFAG</sequence>